<sequence length="84" mass="9847">MGFFSRKEKSRDVAVKRLNSFVRTTRGTTRTMENKSDEINYMVEYIKDYAYRNLNVEKNDVKVHITKDGSSVTLVANIFYEGRN</sequence>
<dbReference type="RefSeq" id="WP_190615275.1">
    <property type="nucleotide sequence ID" value="NZ_AP018712.1"/>
</dbReference>
<accession>A0A7G1G5H8</accession>
<dbReference type="InterPro" id="IPR036707">
    <property type="entry name" value="MinE_sf"/>
</dbReference>
<dbReference type="AlphaFoldDB" id="A0A7G1G5H8"/>
<organism evidence="1 2">
    <name type="scientific">Tepiditoga spiralis</name>
    <dbReference type="NCBI Taxonomy" id="2108365"/>
    <lineage>
        <taxon>Bacteria</taxon>
        <taxon>Thermotogati</taxon>
        <taxon>Thermotogota</taxon>
        <taxon>Thermotogae</taxon>
        <taxon>Petrotogales</taxon>
        <taxon>Petrotogaceae</taxon>
        <taxon>Tepiditoga</taxon>
    </lineage>
</organism>
<keyword evidence="2" id="KW-1185">Reference proteome</keyword>
<protein>
    <recommendedName>
        <fullName evidence="3">Cell division topological specificity factor MinE</fullName>
    </recommendedName>
</protein>
<dbReference type="GO" id="GO:0032955">
    <property type="term" value="P:regulation of division septum assembly"/>
    <property type="evidence" value="ECO:0007669"/>
    <property type="project" value="InterPro"/>
</dbReference>
<evidence type="ECO:0000313" key="2">
    <source>
        <dbReference type="Proteomes" id="UP000516361"/>
    </source>
</evidence>
<dbReference type="Proteomes" id="UP000516361">
    <property type="component" value="Chromosome"/>
</dbReference>
<gene>
    <name evidence="1" type="ORF">OSSY52_02880</name>
</gene>
<evidence type="ECO:0008006" key="3">
    <source>
        <dbReference type="Google" id="ProtNLM"/>
    </source>
</evidence>
<dbReference type="EMBL" id="AP018712">
    <property type="protein sequence ID" value="BBE30147.1"/>
    <property type="molecule type" value="Genomic_DNA"/>
</dbReference>
<dbReference type="Gene3D" id="3.30.1070.10">
    <property type="entry name" value="Cell division topological specificity factor MinE"/>
    <property type="match status" value="1"/>
</dbReference>
<dbReference type="InParanoid" id="A0A7G1G5H8"/>
<reference evidence="1 2" key="1">
    <citation type="submission" date="2018-06" db="EMBL/GenBank/DDBJ databases">
        <title>Genome sequencing of Oceanotoga sp. sy52.</title>
        <authorList>
            <person name="Mori K."/>
        </authorList>
    </citation>
    <scope>NUCLEOTIDE SEQUENCE [LARGE SCALE GENOMIC DNA]</scope>
    <source>
        <strain evidence="2">sy52</strain>
    </source>
</reference>
<dbReference type="KEGG" id="ocy:OSSY52_02880"/>
<name>A0A7G1G5H8_9BACT</name>
<dbReference type="GO" id="GO:0051301">
    <property type="term" value="P:cell division"/>
    <property type="evidence" value="ECO:0007669"/>
    <property type="project" value="InterPro"/>
</dbReference>
<proteinExistence type="predicted"/>
<evidence type="ECO:0000313" key="1">
    <source>
        <dbReference type="EMBL" id="BBE30147.1"/>
    </source>
</evidence>